<evidence type="ECO:0000313" key="4">
    <source>
        <dbReference type="EMBL" id="RZF21741.1"/>
    </source>
</evidence>
<proteinExistence type="predicted"/>
<keyword evidence="1" id="KW-0175">Coiled coil</keyword>
<name>A0ABY0IFK9_9BACT</name>
<keyword evidence="3" id="KW-0732">Signal</keyword>
<reference evidence="5" key="1">
    <citation type="journal article" date="2019" name="Int. J. Syst. Evol. Microbiol.">
        <title>Halobacteriovorax valvorus sp. nov., a novel prokaryotic predator isolated from coastal seawater of China.</title>
        <authorList>
            <person name="Chen M.-X."/>
        </authorList>
    </citation>
    <scope>NUCLEOTIDE SEQUENCE [LARGE SCALE GENOMIC DNA]</scope>
    <source>
        <strain evidence="5">BL9</strain>
    </source>
</reference>
<dbReference type="RefSeq" id="WP_115361431.1">
    <property type="nucleotide sequence ID" value="NZ_QDKL01000002.1"/>
</dbReference>
<dbReference type="EMBL" id="QDKL01000002">
    <property type="protein sequence ID" value="RZF21741.1"/>
    <property type="molecule type" value="Genomic_DNA"/>
</dbReference>
<evidence type="ECO:0000256" key="3">
    <source>
        <dbReference type="SAM" id="SignalP"/>
    </source>
</evidence>
<feature type="compositionally biased region" description="Low complexity" evidence="2">
    <location>
        <begin position="295"/>
        <end position="306"/>
    </location>
</feature>
<sequence>MKRSTKSLVLLSLLALSANVHAQLPDEIDYPTYLSKYSQAKSDSDSARMSANQLKSMLQQIAADLEANGSAIAISKSEIDEAVAIISQLSTENMDLDNTIAMLTEENLGLGDELQRLARAISELSSEQREIQDDLVGPQRNAHNLRSALDSVTKNLHQNGDRLQKAQKKLDRNRDKIKNLEGNIKTAIDESDRLNLKLPKIQNNIKQKKEDLDKATSKISQLENQVTKFQAELVSANQEVSAAKAKVDQLESKISKQEAKVAPLVEKKNRLNAQAIKAQSTVSSKKSELNKAKNELSSAKSKLSSLKSEKQQLATQKNALEEKKTKFEEKLAQVEATLKELMANRDRGNANKIKNLREQRKLLRQKIAEVTPRLNKVEADLNKTSAELAQAKKVIAGGDTKVSNLEQEVAAAELQVKKLLADISAVENEIAQAVPQLARLKDRLASAKTELRSAQSAQASAKSKLDQKQTALAQVKKDIKRIEGDIASLKDQKQKAQERITIIAGDLKRMRRELNQEKNDFDANRRVVGTLRNTQNALKSERDSYQRRLSIVEDEIRHLRGELDKVQAQLLTLEDEHKQRDQQYVSNVQTIQSSQDRMQSNSYTISSKQSQIAQNENRIQELESQRSALLEDQLVKEGQFAQADAVASDLESITQETYEEYEDRKELYADYKVEAQQMGASQGQAAGATAGEYAGSADVKEDASLYGSKNGTTLGELRGYLAGLVDGKEQGLEAGYDEGVNSQASYDEGYAKGYEQGLQTAVALAKKENFPQGYAQVKEEKFSTLPTNKVVLENSVNGSLFMEKAFAFASTAAQTLTESFGIETPDYVSTEAFAPVRIKSKVDVEIARVEKEIARHEDNDQVSKAKPQYVYTAPTRIDVDEDFKNCFDVYKGVSDFKEACSDSYESAYKSQFVRDHKDTFFAAYEALFKEASDEAASGDFSGETRKAFDKAYKTAFAEARLEGEGVAYQNGATDGEEAGFDENIAAKRSEQLAKGKSEAANLFASSGVVRLNKYAQTSVKTEDPKGLTQDGKFSVGLGLVNFGKLATNRGAVSAKVIAASSNVSISNTRANLRVLPASTQIDLSDVIQAKVTNNARPGSEVKMQIELTYPGDALRGSYTEVATFVSNVMVNPEVQVGLEFDDKVKDRKCFLGLFNCKFRSHDVKVKLTGLRDFVPGSYDVAISVLEGGKFINLKKAQTQVAAPGKGVVATGALTYKFKKKTKDDKLKFKVDVSYKGELLQSKVFDVRAK</sequence>
<dbReference type="SUPFAM" id="SSF57997">
    <property type="entry name" value="Tropomyosin"/>
    <property type="match status" value="3"/>
</dbReference>
<dbReference type="Gene3D" id="1.10.287.1490">
    <property type="match status" value="2"/>
</dbReference>
<dbReference type="PANTHER" id="PTHR43941">
    <property type="entry name" value="STRUCTURAL MAINTENANCE OF CHROMOSOMES PROTEIN 2"/>
    <property type="match status" value="1"/>
</dbReference>
<comment type="caution">
    <text evidence="4">The sequence shown here is derived from an EMBL/GenBank/DDBJ whole genome shotgun (WGS) entry which is preliminary data.</text>
</comment>
<dbReference type="Gene3D" id="1.20.5.340">
    <property type="match status" value="1"/>
</dbReference>
<protein>
    <submittedName>
        <fullName evidence="4">Uncharacterized protein</fullName>
    </submittedName>
</protein>
<organism evidence="4 5">
    <name type="scientific">Halobacteriovorax vibrionivorans</name>
    <dbReference type="NCBI Taxonomy" id="2152716"/>
    <lineage>
        <taxon>Bacteria</taxon>
        <taxon>Pseudomonadati</taxon>
        <taxon>Bdellovibrionota</taxon>
        <taxon>Bacteriovoracia</taxon>
        <taxon>Bacteriovoracales</taxon>
        <taxon>Halobacteriovoraceae</taxon>
        <taxon>Halobacteriovorax</taxon>
    </lineage>
</organism>
<keyword evidence="5" id="KW-1185">Reference proteome</keyword>
<dbReference type="Proteomes" id="UP000443582">
    <property type="component" value="Unassembled WGS sequence"/>
</dbReference>
<feature type="compositionally biased region" description="Basic and acidic residues" evidence="2">
    <location>
        <begin position="285"/>
        <end position="294"/>
    </location>
</feature>
<feature type="region of interest" description="Disordered" evidence="2">
    <location>
        <begin position="283"/>
        <end position="310"/>
    </location>
</feature>
<feature type="signal peptide" evidence="3">
    <location>
        <begin position="1"/>
        <end position="22"/>
    </location>
</feature>
<gene>
    <name evidence="4" type="ORF">DAY19_08615</name>
</gene>
<feature type="coiled-coil region" evidence="1">
    <location>
        <begin position="86"/>
        <end position="134"/>
    </location>
</feature>
<dbReference type="PANTHER" id="PTHR43941:SF1">
    <property type="entry name" value="STRUCTURAL MAINTENANCE OF CHROMOSOMES PROTEIN 2"/>
    <property type="match status" value="1"/>
</dbReference>
<feature type="chain" id="PRO_5047074743" evidence="3">
    <location>
        <begin position="23"/>
        <end position="1249"/>
    </location>
</feature>
<accession>A0ABY0IFK9</accession>
<evidence type="ECO:0000256" key="2">
    <source>
        <dbReference type="SAM" id="MobiDB-lite"/>
    </source>
</evidence>
<evidence type="ECO:0000256" key="1">
    <source>
        <dbReference type="SAM" id="Coils"/>
    </source>
</evidence>
<evidence type="ECO:0000313" key="5">
    <source>
        <dbReference type="Proteomes" id="UP000443582"/>
    </source>
</evidence>